<dbReference type="Proteomes" id="UP001210925">
    <property type="component" value="Unassembled WGS sequence"/>
</dbReference>
<dbReference type="Pfam" id="PF09770">
    <property type="entry name" value="PAT1"/>
    <property type="match status" value="1"/>
</dbReference>
<dbReference type="PANTHER" id="PTHR21551:SF0">
    <property type="entry name" value="PROTEIN ASSOCIATED WITH TOPO II RELATED-1, ISOFORM A"/>
    <property type="match status" value="1"/>
</dbReference>
<dbReference type="AlphaFoldDB" id="A0AAD5UFI1"/>
<comment type="subcellular location">
    <subcellularLocation>
        <location evidence="2">Cytoplasm</location>
        <location evidence="2">P-body</location>
    </subcellularLocation>
    <subcellularLocation>
        <location evidence="1">Nucleus</location>
    </subcellularLocation>
</comment>
<feature type="domain" description="mRNA decay factor PAT1" evidence="8">
    <location>
        <begin position="98"/>
        <end position="777"/>
    </location>
</feature>
<evidence type="ECO:0000259" key="8">
    <source>
        <dbReference type="Pfam" id="PF09770"/>
    </source>
</evidence>
<evidence type="ECO:0000256" key="1">
    <source>
        <dbReference type="ARBA" id="ARBA00004123"/>
    </source>
</evidence>
<dbReference type="EMBL" id="JADGKB010000047">
    <property type="protein sequence ID" value="KAJ3256702.1"/>
    <property type="molecule type" value="Genomic_DNA"/>
</dbReference>
<protein>
    <recommendedName>
        <fullName evidence="8">mRNA decay factor PAT1 domain-containing protein</fullName>
    </recommendedName>
</protein>
<dbReference type="PANTHER" id="PTHR21551">
    <property type="entry name" value="TOPOISOMERASE II-ASSOCIATED PROTEIN PAT1"/>
    <property type="match status" value="1"/>
</dbReference>
<proteinExistence type="inferred from homology"/>
<evidence type="ECO:0000256" key="7">
    <source>
        <dbReference type="SAM" id="MobiDB-lite"/>
    </source>
</evidence>
<organism evidence="9 10">
    <name type="scientific">Boothiomyces macroporosus</name>
    <dbReference type="NCBI Taxonomy" id="261099"/>
    <lineage>
        <taxon>Eukaryota</taxon>
        <taxon>Fungi</taxon>
        <taxon>Fungi incertae sedis</taxon>
        <taxon>Chytridiomycota</taxon>
        <taxon>Chytridiomycota incertae sedis</taxon>
        <taxon>Chytridiomycetes</taxon>
        <taxon>Rhizophydiales</taxon>
        <taxon>Terramycetaceae</taxon>
        <taxon>Boothiomyces</taxon>
    </lineage>
</organism>
<keyword evidence="4" id="KW-0963">Cytoplasm</keyword>
<evidence type="ECO:0000313" key="10">
    <source>
        <dbReference type="Proteomes" id="UP001210925"/>
    </source>
</evidence>
<dbReference type="InterPro" id="IPR039900">
    <property type="entry name" value="Pat1-like"/>
</dbReference>
<comment type="caution">
    <text evidence="9">The sequence shown here is derived from an EMBL/GenBank/DDBJ whole genome shotgun (WGS) entry which is preliminary data.</text>
</comment>
<evidence type="ECO:0000256" key="3">
    <source>
        <dbReference type="ARBA" id="ARBA00009138"/>
    </source>
</evidence>
<keyword evidence="6" id="KW-0539">Nucleus</keyword>
<sequence>MSFFGFDTSKPADKEVIFEGEGSRYDELLESKFAVPIDQDKDRIIMDDDEELNDETFGDVGDITTDFDFGKGGSNQPPLQNQMNRMQHPGVPPMDYRQTYTQQKQVMPQSNAMSLEQVEAAMRAQSFQHRPMPPPMNQYPPQYMPMGHQRMPSQPIVIDGVQIAPIELDFNEKGMVFEILKQTEPLYHHIATLLKTLYDLRGELELENIKSLNTIRQTLKTQYELIGRRLFIIRPEQARNIHRSLINFFQYGEQLVKTSNAKSTERKQDAVESHAQPAPAQSKPPGEIQSVKPEREDPGKKVGPRGNKEIQKPIVIHQEEHEQEEERVVLDEADFPVLGAAKTEPKKGSKPQPERTNEDKPKDKKKQWKKIDDEELGFGIDDDPNEPREIKFSGLMRKFEKELIAKIQISQLVSENPFVDDYYFQMLTLKNSTEEQPNILQGKKKTWQKAHLANQLVGNSTGAAISNQMQQQMRRLIDSRKTKTKESTLSLEGALGKISTQSTRNPKRAFELATPIKSQTTKPMSQIKVLKYIEKVYDRIYAVEDIQRKKVEDDEDILLQHEQDIVNAKLELFKEMITTEEIPLNVPHPLVAALNTKKGVKATLRAFTHLNTKQILGYYSVLCKRFECLDASNTVLGKETKSVELFMNEIIPSFANVIADANLAALNTYMQIILERHNLIWLAKSKVGLVLLTMLLHRAENLKEAAASPASASGAPSENDLGMWEEIYNFIFESYKGQFPAIFSSSASAADEVYVWQFLSAMAVGASGIDHQRILVTELRYIHF</sequence>
<evidence type="ECO:0000256" key="2">
    <source>
        <dbReference type="ARBA" id="ARBA00004201"/>
    </source>
</evidence>
<dbReference type="GO" id="GO:0005634">
    <property type="term" value="C:nucleus"/>
    <property type="evidence" value="ECO:0007669"/>
    <property type="project" value="UniProtKB-SubCell"/>
</dbReference>
<comment type="similarity">
    <text evidence="3">Belongs to the PAT1 family.</text>
</comment>
<feature type="compositionally biased region" description="Basic and acidic residues" evidence="7">
    <location>
        <begin position="343"/>
        <end position="362"/>
    </location>
</feature>
<accession>A0AAD5UFI1</accession>
<dbReference type="GO" id="GO:0000932">
    <property type="term" value="C:P-body"/>
    <property type="evidence" value="ECO:0007669"/>
    <property type="project" value="UniProtKB-SubCell"/>
</dbReference>
<keyword evidence="5" id="KW-0694">RNA-binding</keyword>
<feature type="region of interest" description="Disordered" evidence="7">
    <location>
        <begin position="260"/>
        <end position="368"/>
    </location>
</feature>
<name>A0AAD5UFI1_9FUNG</name>
<evidence type="ECO:0000256" key="5">
    <source>
        <dbReference type="ARBA" id="ARBA00022884"/>
    </source>
</evidence>
<reference evidence="9" key="1">
    <citation type="submission" date="2020-05" db="EMBL/GenBank/DDBJ databases">
        <title>Phylogenomic resolution of chytrid fungi.</title>
        <authorList>
            <person name="Stajich J.E."/>
            <person name="Amses K."/>
            <person name="Simmons R."/>
            <person name="Seto K."/>
            <person name="Myers J."/>
            <person name="Bonds A."/>
            <person name="Quandt C.A."/>
            <person name="Barry K."/>
            <person name="Liu P."/>
            <person name="Grigoriev I."/>
            <person name="Longcore J.E."/>
            <person name="James T.Y."/>
        </authorList>
    </citation>
    <scope>NUCLEOTIDE SEQUENCE</scope>
    <source>
        <strain evidence="9">PLAUS21</strain>
    </source>
</reference>
<dbReference type="GO" id="GO:0000290">
    <property type="term" value="P:deadenylation-dependent decapping of nuclear-transcribed mRNA"/>
    <property type="evidence" value="ECO:0007669"/>
    <property type="project" value="InterPro"/>
</dbReference>
<keyword evidence="10" id="KW-1185">Reference proteome</keyword>
<feature type="compositionally biased region" description="Basic and acidic residues" evidence="7">
    <location>
        <begin position="263"/>
        <end position="272"/>
    </location>
</feature>
<dbReference type="GO" id="GO:0033962">
    <property type="term" value="P:P-body assembly"/>
    <property type="evidence" value="ECO:0007669"/>
    <property type="project" value="TreeGrafter"/>
</dbReference>
<evidence type="ECO:0000313" key="9">
    <source>
        <dbReference type="EMBL" id="KAJ3256702.1"/>
    </source>
</evidence>
<evidence type="ECO:0000256" key="4">
    <source>
        <dbReference type="ARBA" id="ARBA00022490"/>
    </source>
</evidence>
<dbReference type="InterPro" id="IPR019167">
    <property type="entry name" value="PAT1_dom"/>
</dbReference>
<gene>
    <name evidence="9" type="ORF">HK103_005197</name>
</gene>
<feature type="compositionally biased region" description="Basic and acidic residues" evidence="7">
    <location>
        <begin position="292"/>
        <end position="330"/>
    </location>
</feature>
<evidence type="ECO:0000256" key="6">
    <source>
        <dbReference type="ARBA" id="ARBA00023242"/>
    </source>
</evidence>
<dbReference type="GO" id="GO:0003723">
    <property type="term" value="F:RNA binding"/>
    <property type="evidence" value="ECO:0007669"/>
    <property type="project" value="UniProtKB-KW"/>
</dbReference>